<keyword evidence="1" id="KW-0175">Coiled coil</keyword>
<reference evidence="3 4" key="1">
    <citation type="submission" date="2019-12" db="EMBL/GenBank/DDBJ databases">
        <authorList>
            <person name="Li J."/>
        </authorList>
    </citation>
    <scope>NUCLEOTIDE SEQUENCE [LARGE SCALE GENOMIC DNA]</scope>
    <source>
        <strain evidence="3 4">HL2-2</strain>
    </source>
</reference>
<feature type="coiled-coil region" evidence="1">
    <location>
        <begin position="275"/>
        <end position="309"/>
    </location>
</feature>
<dbReference type="EMBL" id="WOWS01000005">
    <property type="protein sequence ID" value="MUU79284.1"/>
    <property type="molecule type" value="Genomic_DNA"/>
</dbReference>
<dbReference type="PANTHER" id="PTHR22916">
    <property type="entry name" value="GLYCOSYLTRANSFERASE"/>
    <property type="match status" value="1"/>
</dbReference>
<evidence type="ECO:0000313" key="4">
    <source>
        <dbReference type="Proteomes" id="UP000478208"/>
    </source>
</evidence>
<proteinExistence type="predicted"/>
<protein>
    <submittedName>
        <fullName evidence="3">Glycosyltransferase</fullName>
    </submittedName>
</protein>
<dbReference type="Gene3D" id="3.90.550.10">
    <property type="entry name" value="Spore Coat Polysaccharide Biosynthesis Protein SpsA, Chain A"/>
    <property type="match status" value="1"/>
</dbReference>
<dbReference type="InterPro" id="IPR001173">
    <property type="entry name" value="Glyco_trans_2-like"/>
</dbReference>
<dbReference type="Proteomes" id="UP000478208">
    <property type="component" value="Unassembled WGS sequence"/>
</dbReference>
<name>A0A6L6UEQ7_9FLAO</name>
<evidence type="ECO:0000313" key="3">
    <source>
        <dbReference type="EMBL" id="MUU79284.1"/>
    </source>
</evidence>
<keyword evidence="3" id="KW-0808">Transferase</keyword>
<evidence type="ECO:0000259" key="2">
    <source>
        <dbReference type="Pfam" id="PF00535"/>
    </source>
</evidence>
<organism evidence="3 4">
    <name type="scientific">Winogradskyella endarachnes</name>
    <dbReference type="NCBI Taxonomy" id="2681965"/>
    <lineage>
        <taxon>Bacteria</taxon>
        <taxon>Pseudomonadati</taxon>
        <taxon>Bacteroidota</taxon>
        <taxon>Flavobacteriia</taxon>
        <taxon>Flavobacteriales</taxon>
        <taxon>Flavobacteriaceae</taxon>
        <taxon>Winogradskyella</taxon>
    </lineage>
</organism>
<dbReference type="Pfam" id="PF00535">
    <property type="entry name" value="Glycos_transf_2"/>
    <property type="match status" value="1"/>
</dbReference>
<sequence>MQKKPFISVIVSFFNEEELLPRCVDSICRQCCSDFEVVLINDGSTDNSLDIVNKQIEGFNNFKVLSIKNVGLAEARNIGLQHATGEYITFLDADDAFQLNALNSFTDEAKQHKPDLIICDYSLLSGDGKTELPTKWYTEYSQIETTEEFIKVFYQKRTIETVWGKLFKADIAKSIVFKKGLWFEDRPYFVEFILKAKTITFIPKKLLKIYCRKSSITRRVLGEKRITDCHLIFLEELSILKKYKKSQLFNYGAFKTALGYLIDNYLIQIIDKDEIKNYSEICNRYQSLLDSYKKKIKQENQKMKLKDKLLISALSMPNYIGWNLSNSFFKILKRKRLNSIRTIKNL</sequence>
<gene>
    <name evidence="3" type="ORF">GN138_12580</name>
</gene>
<dbReference type="GO" id="GO:0016758">
    <property type="term" value="F:hexosyltransferase activity"/>
    <property type="evidence" value="ECO:0007669"/>
    <property type="project" value="UniProtKB-ARBA"/>
</dbReference>
<keyword evidence="4" id="KW-1185">Reference proteome</keyword>
<dbReference type="SUPFAM" id="SSF53448">
    <property type="entry name" value="Nucleotide-diphospho-sugar transferases"/>
    <property type="match status" value="1"/>
</dbReference>
<dbReference type="AlphaFoldDB" id="A0A6L6UEQ7"/>
<dbReference type="InterPro" id="IPR029044">
    <property type="entry name" value="Nucleotide-diphossugar_trans"/>
</dbReference>
<feature type="domain" description="Glycosyltransferase 2-like" evidence="2">
    <location>
        <begin position="8"/>
        <end position="152"/>
    </location>
</feature>
<evidence type="ECO:0000256" key="1">
    <source>
        <dbReference type="SAM" id="Coils"/>
    </source>
</evidence>
<dbReference type="RefSeq" id="WP_157364358.1">
    <property type="nucleotide sequence ID" value="NZ_WOWS01000005.1"/>
</dbReference>
<dbReference type="CDD" id="cd00761">
    <property type="entry name" value="Glyco_tranf_GTA_type"/>
    <property type="match status" value="1"/>
</dbReference>
<comment type="caution">
    <text evidence="3">The sequence shown here is derived from an EMBL/GenBank/DDBJ whole genome shotgun (WGS) entry which is preliminary data.</text>
</comment>
<accession>A0A6L6UEQ7</accession>